<keyword evidence="1" id="KW-0175">Coiled coil</keyword>
<dbReference type="Proteomes" id="UP001215598">
    <property type="component" value="Unassembled WGS sequence"/>
</dbReference>
<proteinExistence type="predicted"/>
<feature type="coiled-coil region" evidence="1">
    <location>
        <begin position="342"/>
        <end position="401"/>
    </location>
</feature>
<feature type="compositionally biased region" description="Low complexity" evidence="2">
    <location>
        <begin position="225"/>
        <end position="239"/>
    </location>
</feature>
<feature type="compositionally biased region" description="Basic and acidic residues" evidence="2">
    <location>
        <begin position="316"/>
        <end position="328"/>
    </location>
</feature>
<reference evidence="3" key="1">
    <citation type="submission" date="2023-03" db="EMBL/GenBank/DDBJ databases">
        <title>Massive genome expansion in bonnet fungi (Mycena s.s.) driven by repeated elements and novel gene families across ecological guilds.</title>
        <authorList>
            <consortium name="Lawrence Berkeley National Laboratory"/>
            <person name="Harder C.B."/>
            <person name="Miyauchi S."/>
            <person name="Viragh M."/>
            <person name="Kuo A."/>
            <person name="Thoen E."/>
            <person name="Andreopoulos B."/>
            <person name="Lu D."/>
            <person name="Skrede I."/>
            <person name="Drula E."/>
            <person name="Henrissat B."/>
            <person name="Morin E."/>
            <person name="Kohler A."/>
            <person name="Barry K."/>
            <person name="LaButti K."/>
            <person name="Morin E."/>
            <person name="Salamov A."/>
            <person name="Lipzen A."/>
            <person name="Mereny Z."/>
            <person name="Hegedus B."/>
            <person name="Baldrian P."/>
            <person name="Stursova M."/>
            <person name="Weitz H."/>
            <person name="Taylor A."/>
            <person name="Grigoriev I.V."/>
            <person name="Nagy L.G."/>
            <person name="Martin F."/>
            <person name="Kauserud H."/>
        </authorList>
    </citation>
    <scope>NUCLEOTIDE SEQUENCE</scope>
    <source>
        <strain evidence="3">CBHHK182m</strain>
    </source>
</reference>
<dbReference type="Gene3D" id="6.10.250.920">
    <property type="match status" value="1"/>
</dbReference>
<evidence type="ECO:0000313" key="4">
    <source>
        <dbReference type="Proteomes" id="UP001215598"/>
    </source>
</evidence>
<comment type="caution">
    <text evidence="3">The sequence shown here is derived from an EMBL/GenBank/DDBJ whole genome shotgun (WGS) entry which is preliminary data.</text>
</comment>
<name>A0AAD7J2A1_9AGAR</name>
<feature type="region of interest" description="Disordered" evidence="2">
    <location>
        <begin position="95"/>
        <end position="335"/>
    </location>
</feature>
<evidence type="ECO:0000256" key="2">
    <source>
        <dbReference type="SAM" id="MobiDB-lite"/>
    </source>
</evidence>
<keyword evidence="4" id="KW-1185">Reference proteome</keyword>
<gene>
    <name evidence="3" type="ORF">B0H16DRAFT_718120</name>
</gene>
<feature type="compositionally biased region" description="Basic and acidic residues" evidence="2">
    <location>
        <begin position="118"/>
        <end position="133"/>
    </location>
</feature>
<evidence type="ECO:0000313" key="3">
    <source>
        <dbReference type="EMBL" id="KAJ7755585.1"/>
    </source>
</evidence>
<accession>A0AAD7J2A1</accession>
<dbReference type="EMBL" id="JARKIB010000049">
    <property type="protein sequence ID" value="KAJ7755585.1"/>
    <property type="molecule type" value="Genomic_DNA"/>
</dbReference>
<protein>
    <submittedName>
        <fullName evidence="3">Uncharacterized protein</fullName>
    </submittedName>
</protein>
<sequence>MNTDKPYGRNRDSIADLDLELHNLFLEHPAATVGEDGNPVIPASALVDVFRAFADQYSMELLTADEVRMLERLIESNPGMEVTPQLALGFIAEKTKHSPPQSPPVDRTGSGNGSSGSDEERGRGDERDGDHSRSSSNDSVGTHRNHSRPPSRGPQTPRSAASPFDTSRRQRSTPLGAVVAAPSSWAKRPPHHRRKSDAGSRSDSEQPSASPSSFGRLPAGRMRAPSNPTSPSSGMMSPSAADFSIGSPPRSSSRPPSRNARRDLPSSIDDLTNADHYDYTLRQGLSSLPMPNRNRKNGNNGGNGDNSDSDSDEDEVGRRDMVLDHDRSTASSTVSMMPQERVEALQRVNDDLARKLADTERMMQRKLAEQEAEFEDLQVKLEETRNELSAAKREEKELRSKERQNSTQIGALEAEVVYAGTKGGWMLALQLARTGERTAVTTLGGEYRGVSWMEGRSLSA</sequence>
<evidence type="ECO:0000256" key="1">
    <source>
        <dbReference type="SAM" id="Coils"/>
    </source>
</evidence>
<dbReference type="AlphaFoldDB" id="A0AAD7J2A1"/>
<feature type="compositionally biased region" description="Low complexity" evidence="2">
    <location>
        <begin position="247"/>
        <end position="258"/>
    </location>
</feature>
<organism evidence="3 4">
    <name type="scientific">Mycena metata</name>
    <dbReference type="NCBI Taxonomy" id="1033252"/>
    <lineage>
        <taxon>Eukaryota</taxon>
        <taxon>Fungi</taxon>
        <taxon>Dikarya</taxon>
        <taxon>Basidiomycota</taxon>
        <taxon>Agaricomycotina</taxon>
        <taxon>Agaricomycetes</taxon>
        <taxon>Agaricomycetidae</taxon>
        <taxon>Agaricales</taxon>
        <taxon>Marasmiineae</taxon>
        <taxon>Mycenaceae</taxon>
        <taxon>Mycena</taxon>
    </lineage>
</organism>